<feature type="transmembrane region" description="Helical" evidence="1">
    <location>
        <begin position="69"/>
        <end position="87"/>
    </location>
</feature>
<comment type="caution">
    <text evidence="3">The sequence shown here is derived from an EMBL/GenBank/DDBJ whole genome shotgun (WGS) entry which is preliminary data.</text>
</comment>
<reference evidence="3 4" key="1">
    <citation type="submission" date="2020-08" db="EMBL/GenBank/DDBJ databases">
        <title>A Genomic Blueprint of the Chicken Gut Microbiome.</title>
        <authorList>
            <person name="Gilroy R."/>
            <person name="Ravi A."/>
            <person name="Getino M."/>
            <person name="Pursley I."/>
            <person name="Horton D.L."/>
            <person name="Alikhan N.-F."/>
            <person name="Baker D."/>
            <person name="Gharbi K."/>
            <person name="Hall N."/>
            <person name="Watson M."/>
            <person name="Adriaenssens E.M."/>
            <person name="Foster-Nyarko E."/>
            <person name="Jarju S."/>
            <person name="Secka A."/>
            <person name="Antonio M."/>
            <person name="Oren A."/>
            <person name="Chaudhuri R."/>
            <person name="La Ragione R.M."/>
            <person name="Hildebrand F."/>
            <person name="Pallen M.J."/>
        </authorList>
    </citation>
    <scope>NUCLEOTIDE SEQUENCE [LARGE SCALE GENOMIC DNA]</scope>
    <source>
        <strain evidence="3 4">Sa1YVA6</strain>
    </source>
</reference>
<organism evidence="3 4">
    <name type="scientific">Solibacillus merdavium</name>
    <dbReference type="NCBI Taxonomy" id="2762218"/>
    <lineage>
        <taxon>Bacteria</taxon>
        <taxon>Bacillati</taxon>
        <taxon>Bacillota</taxon>
        <taxon>Bacilli</taxon>
        <taxon>Bacillales</taxon>
        <taxon>Caryophanaceae</taxon>
        <taxon>Solibacillus</taxon>
    </lineage>
</organism>
<dbReference type="EMBL" id="JACSPW010000013">
    <property type="protein sequence ID" value="MBD8034102.1"/>
    <property type="molecule type" value="Genomic_DNA"/>
</dbReference>
<dbReference type="Pfam" id="PF13490">
    <property type="entry name" value="zf-HC2"/>
    <property type="match status" value="1"/>
</dbReference>
<feature type="transmembrane region" description="Helical" evidence="1">
    <location>
        <begin position="118"/>
        <end position="137"/>
    </location>
</feature>
<evidence type="ECO:0000259" key="2">
    <source>
        <dbReference type="Pfam" id="PF13490"/>
    </source>
</evidence>
<keyword evidence="4" id="KW-1185">Reference proteome</keyword>
<dbReference type="Proteomes" id="UP000600565">
    <property type="component" value="Unassembled WGS sequence"/>
</dbReference>
<feature type="transmembrane region" description="Helical" evidence="1">
    <location>
        <begin position="93"/>
        <end position="111"/>
    </location>
</feature>
<sequence length="196" mass="22353">MNSCKITEDLLPLYEENLVQPETKQWIEQHLASCPTCQKLTSATMGELPALPSPKKAASKMIKHTHLKLTVYQLLFVILSFVFAINTSLLNESLTFILSYFILGIVTFYFYRHTILTLLLAFVPVFIWSIYTTIDSFGSYSNWYANQIIYHSSTLSLLWEITLGGLFTAFIHTIFTVLGILVVKLLIQAFKKEDAI</sequence>
<name>A0ABR8XQ89_9BACL</name>
<keyword evidence="1" id="KW-0812">Transmembrane</keyword>
<feature type="domain" description="Putative zinc-finger" evidence="2">
    <location>
        <begin position="4"/>
        <end position="38"/>
    </location>
</feature>
<evidence type="ECO:0000313" key="4">
    <source>
        <dbReference type="Proteomes" id="UP000600565"/>
    </source>
</evidence>
<keyword evidence="1" id="KW-1133">Transmembrane helix</keyword>
<proteinExistence type="predicted"/>
<gene>
    <name evidence="3" type="ORF">H9632_13610</name>
</gene>
<dbReference type="RefSeq" id="WP_191704608.1">
    <property type="nucleotide sequence ID" value="NZ_JACSPW010000013.1"/>
</dbReference>
<keyword evidence="1" id="KW-0472">Membrane</keyword>
<evidence type="ECO:0000256" key="1">
    <source>
        <dbReference type="SAM" id="Phobius"/>
    </source>
</evidence>
<dbReference type="InterPro" id="IPR027383">
    <property type="entry name" value="Znf_put"/>
</dbReference>
<evidence type="ECO:0000313" key="3">
    <source>
        <dbReference type="EMBL" id="MBD8034102.1"/>
    </source>
</evidence>
<feature type="transmembrane region" description="Helical" evidence="1">
    <location>
        <begin position="157"/>
        <end position="183"/>
    </location>
</feature>
<accession>A0ABR8XQ89</accession>
<protein>
    <submittedName>
        <fullName evidence="3">Zf-HC2 domain-containing protein</fullName>
    </submittedName>
</protein>